<dbReference type="InterPro" id="IPR017985">
    <property type="entry name" value="MeTrfase_CN4_CS"/>
</dbReference>
<sequence length="77" mass="8530">MTSTRFELWVGDAAKLVAGMSAGSVDCVVTSPPYWGLRDYRVEGQYGVEPTVEQYVARLADLFDGVRRVCRWLAPCG</sequence>
<keyword evidence="4" id="KW-0808">Transferase</keyword>
<evidence type="ECO:0000313" key="8">
    <source>
        <dbReference type="EMBL" id="MBP2186870.1"/>
    </source>
</evidence>
<evidence type="ECO:0000256" key="7">
    <source>
        <dbReference type="ARBA" id="ARBA00049120"/>
    </source>
</evidence>
<comment type="similarity">
    <text evidence="1">Belongs to the N(4)/N(6)-methyltransferase family. N(4) subfamily.</text>
</comment>
<dbReference type="EMBL" id="JAGGMS010000001">
    <property type="protein sequence ID" value="MBP2186870.1"/>
    <property type="molecule type" value="Genomic_DNA"/>
</dbReference>
<dbReference type="Gene3D" id="3.40.50.150">
    <property type="entry name" value="Vaccinia Virus protein VP39"/>
    <property type="match status" value="1"/>
</dbReference>
<reference evidence="8 9" key="1">
    <citation type="submission" date="2021-03" db="EMBL/GenBank/DDBJ databases">
        <title>Sequencing the genomes of 1000 actinobacteria strains.</title>
        <authorList>
            <person name="Klenk H.-P."/>
        </authorList>
    </citation>
    <scope>NUCLEOTIDE SEQUENCE [LARGE SCALE GENOMIC DNA]</scope>
    <source>
        <strain evidence="8 9">DSM 45510</strain>
    </source>
</reference>
<dbReference type="Proteomes" id="UP000741013">
    <property type="component" value="Unassembled WGS sequence"/>
</dbReference>
<accession>A0ABS4Q5B7</accession>
<proteinExistence type="inferred from homology"/>
<evidence type="ECO:0000256" key="6">
    <source>
        <dbReference type="ARBA" id="ARBA00022747"/>
    </source>
</evidence>
<keyword evidence="6" id="KW-0680">Restriction system</keyword>
<evidence type="ECO:0000256" key="2">
    <source>
        <dbReference type="ARBA" id="ARBA00012185"/>
    </source>
</evidence>
<evidence type="ECO:0000256" key="5">
    <source>
        <dbReference type="ARBA" id="ARBA00022691"/>
    </source>
</evidence>
<keyword evidence="5" id="KW-0949">S-adenosyl-L-methionine</keyword>
<evidence type="ECO:0000256" key="3">
    <source>
        <dbReference type="ARBA" id="ARBA00022603"/>
    </source>
</evidence>
<organism evidence="8 9">
    <name type="scientific">Amycolatopsis magusensis</name>
    <dbReference type="NCBI Taxonomy" id="882444"/>
    <lineage>
        <taxon>Bacteria</taxon>
        <taxon>Bacillati</taxon>
        <taxon>Actinomycetota</taxon>
        <taxon>Actinomycetes</taxon>
        <taxon>Pseudonocardiales</taxon>
        <taxon>Pseudonocardiaceae</taxon>
        <taxon>Amycolatopsis</taxon>
    </lineage>
</organism>
<dbReference type="PROSITE" id="PS00093">
    <property type="entry name" value="N4_MTASE"/>
    <property type="match status" value="1"/>
</dbReference>
<evidence type="ECO:0000256" key="4">
    <source>
        <dbReference type="ARBA" id="ARBA00022679"/>
    </source>
</evidence>
<evidence type="ECO:0000313" key="9">
    <source>
        <dbReference type="Proteomes" id="UP000741013"/>
    </source>
</evidence>
<comment type="caution">
    <text evidence="8">The sequence shown here is derived from an EMBL/GenBank/DDBJ whole genome shotgun (WGS) entry which is preliminary data.</text>
</comment>
<dbReference type="SUPFAM" id="SSF53335">
    <property type="entry name" value="S-adenosyl-L-methionine-dependent methyltransferases"/>
    <property type="match status" value="1"/>
</dbReference>
<dbReference type="InterPro" id="IPR029063">
    <property type="entry name" value="SAM-dependent_MTases_sf"/>
</dbReference>
<name>A0ABS4Q5B7_9PSEU</name>
<dbReference type="GO" id="GO:0008168">
    <property type="term" value="F:methyltransferase activity"/>
    <property type="evidence" value="ECO:0007669"/>
    <property type="project" value="UniProtKB-KW"/>
</dbReference>
<protein>
    <recommendedName>
        <fullName evidence="2">site-specific DNA-methyltransferase (cytosine-N(4)-specific)</fullName>
        <ecNumber evidence="2">2.1.1.113</ecNumber>
    </recommendedName>
</protein>
<keyword evidence="3 8" id="KW-0489">Methyltransferase</keyword>
<keyword evidence="9" id="KW-1185">Reference proteome</keyword>
<dbReference type="EC" id="2.1.1.113" evidence="2"/>
<evidence type="ECO:0000256" key="1">
    <source>
        <dbReference type="ARBA" id="ARBA00010203"/>
    </source>
</evidence>
<gene>
    <name evidence="8" type="ORF">JOM49_008396</name>
</gene>
<comment type="catalytic activity">
    <reaction evidence="7">
        <text>a 2'-deoxycytidine in DNA + S-adenosyl-L-methionine = an N(4)-methyl-2'-deoxycytidine in DNA + S-adenosyl-L-homocysteine + H(+)</text>
        <dbReference type="Rhea" id="RHEA:16857"/>
        <dbReference type="Rhea" id="RHEA-COMP:11369"/>
        <dbReference type="Rhea" id="RHEA-COMP:13674"/>
        <dbReference type="ChEBI" id="CHEBI:15378"/>
        <dbReference type="ChEBI" id="CHEBI:57856"/>
        <dbReference type="ChEBI" id="CHEBI:59789"/>
        <dbReference type="ChEBI" id="CHEBI:85452"/>
        <dbReference type="ChEBI" id="CHEBI:137933"/>
        <dbReference type="EC" id="2.1.1.113"/>
    </reaction>
</comment>
<dbReference type="GO" id="GO:0032259">
    <property type="term" value="P:methylation"/>
    <property type="evidence" value="ECO:0007669"/>
    <property type="project" value="UniProtKB-KW"/>
</dbReference>